<proteinExistence type="predicted"/>
<protein>
    <submittedName>
        <fullName evidence="2">Uncharacterized protein</fullName>
    </submittedName>
</protein>
<keyword evidence="1" id="KW-1133">Transmembrane helix</keyword>
<feature type="transmembrane region" description="Helical" evidence="1">
    <location>
        <begin position="27"/>
        <end position="47"/>
    </location>
</feature>
<keyword evidence="1" id="KW-0472">Membrane</keyword>
<sequence length="107" mass="12121">MIAALLYIMTVGFYLFTNSKETSLKEAIICISVVGIYCLWHLAIPPFAATPNFYTERAFGIVPFVSMWAILFPHFAINQIPTVTRTLGWIGLFTMTVILAIFKLLVW</sequence>
<reference evidence="2 3" key="1">
    <citation type="journal article" date="2017" name="Genome Announc.">
        <title>Draft Genome Sequences of Salinivibrio proteolyticus, Salinivibrio sharmensis, Salinivibrio siamensis, Salinivibrio costicola subsp. alcaliphilus, Salinivibrio costicola subsp. vallismortis, and 29 New Isolates Belonging to the Genus Salinivibrio.</title>
        <authorList>
            <person name="Lopez-Hermoso C."/>
            <person name="de la Haba R.R."/>
            <person name="Sanchez-Porro C."/>
            <person name="Bayliss S.C."/>
            <person name="Feil E.J."/>
            <person name="Ventosa A."/>
        </authorList>
    </citation>
    <scope>NUCLEOTIDE SEQUENCE [LARGE SCALE GENOMIC DNA]</scope>
    <source>
        <strain evidence="2 3">JCM 14472</strain>
    </source>
</reference>
<organism evidence="2 3">
    <name type="scientific">Salinivibrio siamensis</name>
    <dbReference type="NCBI Taxonomy" id="414286"/>
    <lineage>
        <taxon>Bacteria</taxon>
        <taxon>Pseudomonadati</taxon>
        <taxon>Pseudomonadota</taxon>
        <taxon>Gammaproteobacteria</taxon>
        <taxon>Vibrionales</taxon>
        <taxon>Vibrionaceae</taxon>
        <taxon>Salinivibrio</taxon>
    </lineage>
</organism>
<dbReference type="Proteomes" id="UP000189410">
    <property type="component" value="Unassembled WGS sequence"/>
</dbReference>
<name>A0ABX3KDF8_9GAMM</name>
<gene>
    <name evidence="2" type="ORF">BZG73_03645</name>
</gene>
<evidence type="ECO:0000256" key="1">
    <source>
        <dbReference type="SAM" id="Phobius"/>
    </source>
</evidence>
<keyword evidence="1" id="KW-0812">Transmembrane</keyword>
<dbReference type="EMBL" id="MUFB01000004">
    <property type="protein sequence ID" value="OOE86942.1"/>
    <property type="molecule type" value="Genomic_DNA"/>
</dbReference>
<keyword evidence="3" id="KW-1185">Reference proteome</keyword>
<dbReference type="RefSeq" id="WP_077667618.1">
    <property type="nucleotide sequence ID" value="NZ_MUFB01000004.1"/>
</dbReference>
<evidence type="ECO:0000313" key="3">
    <source>
        <dbReference type="Proteomes" id="UP000189410"/>
    </source>
</evidence>
<evidence type="ECO:0000313" key="2">
    <source>
        <dbReference type="EMBL" id="OOE86942.1"/>
    </source>
</evidence>
<accession>A0ABX3KDF8</accession>
<feature type="transmembrane region" description="Helical" evidence="1">
    <location>
        <begin position="59"/>
        <end position="77"/>
    </location>
</feature>
<comment type="caution">
    <text evidence="2">The sequence shown here is derived from an EMBL/GenBank/DDBJ whole genome shotgun (WGS) entry which is preliminary data.</text>
</comment>
<feature type="transmembrane region" description="Helical" evidence="1">
    <location>
        <begin position="89"/>
        <end position="106"/>
    </location>
</feature>